<feature type="domain" description="Baseplate protein J-like barrel" evidence="3">
    <location>
        <begin position="215"/>
        <end position="286"/>
    </location>
</feature>
<protein>
    <submittedName>
        <fullName evidence="4">Transmembrane(S)protein</fullName>
    </submittedName>
</protein>
<evidence type="ECO:0000313" key="5">
    <source>
        <dbReference type="Proteomes" id="UP000053904"/>
    </source>
</evidence>
<gene>
    <name evidence="4" type="ORF">XD93_0710</name>
</gene>
<sequence>TERDKVKKEEEEKGDLGIVVDSDIGEEEQTDNVQNTEDLTKADLKNIPKPSKKKSFDLSAKFDAVMDFLRNIGSKNNRQTEMSKVKKGKEPKQIRSGKGKDKFVKIFPKIIIPVVVVVILFFLLYFRLAPYVRVTIFIESKPVEVEKTFAGNENINEIDFENLEIPIKKETVTKSVSDTVDATGTAFRGEKATGSVELSYINSSGCTEDDQPIELSSGQQINLSDGKAFVLTGSTTLTCNGGLRVVTAEAVDVGEEYNIPSGQYFSVSGYGLEQVYGVNPSAFTGGSKEEYTVLSQKDVNGKVEELTKLAKDEAESSLKEVGNGWEIIESTITSKVKEGSIKSAVAIGTETNSSDVSLEVESSATYYYTQGVDEGLNDLLTEAAKNQNLFESEEGLDLTLTGDIEKELSVNEKGGNVEITLTAASSVEPSVNKEKIISDLQGMRWEEGVEYIKGLSFTADKAPVINFEPEHFPDAFRYFPSRQGRINLTVERYTVEE</sequence>
<evidence type="ECO:0000259" key="3">
    <source>
        <dbReference type="Pfam" id="PF04865"/>
    </source>
</evidence>
<name>A0A101HHG8_9BACT</name>
<feature type="transmembrane region" description="Helical" evidence="2">
    <location>
        <begin position="106"/>
        <end position="126"/>
    </location>
</feature>
<keyword evidence="2" id="KW-1133">Transmembrane helix</keyword>
<reference evidence="5" key="1">
    <citation type="journal article" date="2015" name="MBio">
        <title>Genome-Resolved Metagenomic Analysis Reveals Roles for Candidate Phyla and Other Microbial Community Members in Biogeochemical Transformations in Oil Reservoirs.</title>
        <authorList>
            <person name="Hu P."/>
            <person name="Tom L."/>
            <person name="Singh A."/>
            <person name="Thomas B.C."/>
            <person name="Baker B.J."/>
            <person name="Piceno Y.M."/>
            <person name="Andersen G.L."/>
            <person name="Banfield J.F."/>
        </authorList>
    </citation>
    <scope>NUCLEOTIDE SEQUENCE [LARGE SCALE GENOMIC DNA]</scope>
</reference>
<organism evidence="4 5">
    <name type="scientific">candidate division WS6 bacterium 34_10</name>
    <dbReference type="NCBI Taxonomy" id="1641389"/>
    <lineage>
        <taxon>Bacteria</taxon>
        <taxon>Candidatus Dojkabacteria</taxon>
    </lineage>
</organism>
<keyword evidence="2" id="KW-0472">Membrane</keyword>
<accession>A0A101HHG8</accession>
<evidence type="ECO:0000313" key="4">
    <source>
        <dbReference type="EMBL" id="KUK76799.1"/>
    </source>
</evidence>
<evidence type="ECO:0000256" key="2">
    <source>
        <dbReference type="SAM" id="Phobius"/>
    </source>
</evidence>
<proteinExistence type="predicted"/>
<evidence type="ECO:0000256" key="1">
    <source>
        <dbReference type="SAM" id="MobiDB-lite"/>
    </source>
</evidence>
<feature type="non-terminal residue" evidence="4">
    <location>
        <position position="1"/>
    </location>
</feature>
<dbReference type="Pfam" id="PF04865">
    <property type="entry name" value="Baseplate_J"/>
    <property type="match status" value="1"/>
</dbReference>
<dbReference type="Proteomes" id="UP000053904">
    <property type="component" value="Unassembled WGS sequence"/>
</dbReference>
<dbReference type="InterPro" id="IPR006949">
    <property type="entry name" value="Barrel_Baseplate_J-like"/>
</dbReference>
<dbReference type="EMBL" id="LGGO01000102">
    <property type="protein sequence ID" value="KUK76799.1"/>
    <property type="molecule type" value="Genomic_DNA"/>
</dbReference>
<keyword evidence="2 4" id="KW-0812">Transmembrane</keyword>
<dbReference type="AlphaFoldDB" id="A0A101HHG8"/>
<feature type="region of interest" description="Disordered" evidence="1">
    <location>
        <begin position="23"/>
        <end position="54"/>
    </location>
</feature>
<comment type="caution">
    <text evidence="4">The sequence shown here is derived from an EMBL/GenBank/DDBJ whole genome shotgun (WGS) entry which is preliminary data.</text>
</comment>